<dbReference type="Proteomes" id="UP000009273">
    <property type="component" value="Segment"/>
</dbReference>
<accession>G3MBB6</accession>
<reference evidence="1 2" key="1">
    <citation type="submission" date="2011-09" db="EMBL/GenBank/DDBJ databases">
        <authorList>
            <person name="Pope W.H."/>
            <person name="Pedulla M.L."/>
            <person name="Ford M.E."/>
            <person name="Peebles C.L."/>
            <person name="Hatfull G.H."/>
            <person name="Hendrix R.W."/>
        </authorList>
    </citation>
    <scope>NUCLEOTIDE SEQUENCE [LARGE SCALE GENOMIC DNA]</scope>
    <source>
        <strain evidence="1">G</strain>
    </source>
</reference>
<dbReference type="KEGG" id="vg:18563265"/>
<gene>
    <name evidence="1" type="primary">46</name>
    <name evidence="1" type="ORF">G_46</name>
</gene>
<dbReference type="EMBL" id="JN638751">
    <property type="protein sequence ID" value="AEO93317.1"/>
    <property type="molecule type" value="Genomic_DNA"/>
</dbReference>
<proteinExistence type="predicted"/>
<dbReference type="GeneID" id="18563265"/>
<dbReference type="RefSeq" id="YP_009015357.1">
    <property type="nucleotide sequence ID" value="NC_023719.1"/>
</dbReference>
<organism evidence="1 2">
    <name type="scientific">Bacillus phage G</name>
    <dbReference type="NCBI Taxonomy" id="2884420"/>
    <lineage>
        <taxon>Viruses</taxon>
        <taxon>Duplodnaviria</taxon>
        <taxon>Heunggongvirae</taxon>
        <taxon>Uroviricota</taxon>
        <taxon>Caudoviricetes</taxon>
        <taxon>Donellivirus</taxon>
        <taxon>Donellivirus gee</taxon>
    </lineage>
</organism>
<evidence type="ECO:0000313" key="1">
    <source>
        <dbReference type="EMBL" id="AEO93317.1"/>
    </source>
</evidence>
<name>G3MBB6_9CAUD</name>
<sequence length="100" mass="11981">MSSFEHITICPICQSELSKQIWTGEGWLEELYLRCENKCFYYSFSYGDTRISVFDKEVEYSYNEKDKSGKEKIVEKMIKYWKENDRYLAKLIKGISDEES</sequence>
<evidence type="ECO:0000313" key="2">
    <source>
        <dbReference type="Proteomes" id="UP000009273"/>
    </source>
</evidence>
<protein>
    <submittedName>
        <fullName evidence="1">Gp46</fullName>
    </submittedName>
</protein>
<keyword evidence="2" id="KW-1185">Reference proteome</keyword>